<dbReference type="PANTHER" id="PTHR30213">
    <property type="entry name" value="INNER MEMBRANE PROTEIN YHJD"/>
    <property type="match status" value="1"/>
</dbReference>
<evidence type="ECO:0000256" key="6">
    <source>
        <dbReference type="SAM" id="MobiDB-lite"/>
    </source>
</evidence>
<dbReference type="InterPro" id="IPR017039">
    <property type="entry name" value="Virul_fac_BrkB"/>
</dbReference>
<evidence type="ECO:0000256" key="3">
    <source>
        <dbReference type="ARBA" id="ARBA00022692"/>
    </source>
</evidence>
<dbReference type="Pfam" id="PF03631">
    <property type="entry name" value="Virul_fac_BrkB"/>
    <property type="match status" value="1"/>
</dbReference>
<dbReference type="Proteomes" id="UP000800981">
    <property type="component" value="Unassembled WGS sequence"/>
</dbReference>
<keyword evidence="2" id="KW-1003">Cell membrane</keyword>
<evidence type="ECO:0000256" key="1">
    <source>
        <dbReference type="ARBA" id="ARBA00004651"/>
    </source>
</evidence>
<feature type="compositionally biased region" description="Basic and acidic residues" evidence="6">
    <location>
        <begin position="23"/>
        <end position="34"/>
    </location>
</feature>
<keyword evidence="4 7" id="KW-1133">Transmembrane helix</keyword>
<keyword evidence="9" id="KW-1185">Reference proteome</keyword>
<feature type="transmembrane region" description="Helical" evidence="7">
    <location>
        <begin position="234"/>
        <end position="255"/>
    </location>
</feature>
<name>A0ABX0GTS6_9ACTN</name>
<reference evidence="8 9" key="1">
    <citation type="submission" date="2020-03" db="EMBL/GenBank/DDBJ databases">
        <title>Two novel Motilibacter sp.</title>
        <authorList>
            <person name="Liu S."/>
        </authorList>
    </citation>
    <scope>NUCLEOTIDE SEQUENCE [LARGE SCALE GENOMIC DNA]</scope>
    <source>
        <strain evidence="8 9">E257</strain>
    </source>
</reference>
<keyword evidence="3 7" id="KW-0812">Transmembrane</keyword>
<gene>
    <name evidence="8" type="ORF">G9H71_09055</name>
</gene>
<evidence type="ECO:0000256" key="4">
    <source>
        <dbReference type="ARBA" id="ARBA00022989"/>
    </source>
</evidence>
<feature type="region of interest" description="Disordered" evidence="6">
    <location>
        <begin position="1"/>
        <end position="34"/>
    </location>
</feature>
<feature type="compositionally biased region" description="Basic and acidic residues" evidence="6">
    <location>
        <begin position="1"/>
        <end position="11"/>
    </location>
</feature>
<feature type="transmembrane region" description="Helical" evidence="7">
    <location>
        <begin position="83"/>
        <end position="105"/>
    </location>
</feature>
<evidence type="ECO:0000256" key="7">
    <source>
        <dbReference type="SAM" id="Phobius"/>
    </source>
</evidence>
<proteinExistence type="predicted"/>
<evidence type="ECO:0000256" key="5">
    <source>
        <dbReference type="ARBA" id="ARBA00023136"/>
    </source>
</evidence>
<sequence>MLRREWGRLDTARPGSPIATRAEPPETFRGRRDDYGECVSTGAAGRAAGRVRTSSARAVFWRLLRGTIATCFRYRVTGLAAEAGFFALLSLPPLVLGLVGALGYVDSWLGSDTVLQVQTSITNTASDALTQQTVDEVITPMLDDVLRGGRPDIISIGFLLALWSGSRALNVYVDTVTIMYGLSGHRGIVRTRALSFTLYVLALVLGTAVIPLVIAGPGLVGKTLPEGYELLQRMYWPIVLLVSVLLVASLYHIAVPVRTPFRRDVPGAALAVALWVVLSFALRWVIRESVGGTSIYGPLTAPIVVLVWLYFLAIAVLIGAAMNAAWDEVWPLRAVAEERRRPVAHPAENPLTPVPGDR</sequence>
<evidence type="ECO:0000313" key="9">
    <source>
        <dbReference type="Proteomes" id="UP000800981"/>
    </source>
</evidence>
<evidence type="ECO:0000256" key="2">
    <source>
        <dbReference type="ARBA" id="ARBA00022475"/>
    </source>
</evidence>
<comment type="caution">
    <text evidence="8">The sequence shown here is derived from an EMBL/GenBank/DDBJ whole genome shotgun (WGS) entry which is preliminary data.</text>
</comment>
<accession>A0ABX0GTS6</accession>
<dbReference type="PANTHER" id="PTHR30213:SF0">
    <property type="entry name" value="UPF0761 MEMBRANE PROTEIN YIHY"/>
    <property type="match status" value="1"/>
</dbReference>
<feature type="transmembrane region" description="Helical" evidence="7">
    <location>
        <begin position="306"/>
        <end position="326"/>
    </location>
</feature>
<feature type="transmembrane region" description="Helical" evidence="7">
    <location>
        <begin position="267"/>
        <end position="286"/>
    </location>
</feature>
<feature type="transmembrane region" description="Helical" evidence="7">
    <location>
        <begin position="193"/>
        <end position="214"/>
    </location>
</feature>
<keyword evidence="5 7" id="KW-0472">Membrane</keyword>
<feature type="transmembrane region" description="Helical" evidence="7">
    <location>
        <begin position="153"/>
        <end position="173"/>
    </location>
</feature>
<organism evidence="8 9">
    <name type="scientific">Motilibacter deserti</name>
    <dbReference type="NCBI Taxonomy" id="2714956"/>
    <lineage>
        <taxon>Bacteria</taxon>
        <taxon>Bacillati</taxon>
        <taxon>Actinomycetota</taxon>
        <taxon>Actinomycetes</taxon>
        <taxon>Motilibacterales</taxon>
        <taxon>Motilibacteraceae</taxon>
        <taxon>Motilibacter</taxon>
    </lineage>
</organism>
<evidence type="ECO:0000313" key="8">
    <source>
        <dbReference type="EMBL" id="NHC13930.1"/>
    </source>
</evidence>
<comment type="subcellular location">
    <subcellularLocation>
        <location evidence="1">Cell membrane</location>
        <topology evidence="1">Multi-pass membrane protein</topology>
    </subcellularLocation>
</comment>
<protein>
    <submittedName>
        <fullName evidence="8">YihY/virulence factor BrkB family protein</fullName>
    </submittedName>
</protein>
<dbReference type="EMBL" id="JAANNP010000003">
    <property type="protein sequence ID" value="NHC13930.1"/>
    <property type="molecule type" value="Genomic_DNA"/>
</dbReference>